<evidence type="ECO:0000256" key="1">
    <source>
        <dbReference type="ARBA" id="ARBA00022737"/>
    </source>
</evidence>
<feature type="repeat" description="ANK" evidence="3">
    <location>
        <begin position="527"/>
        <end position="559"/>
    </location>
</feature>
<keyword evidence="2 3" id="KW-0040">ANK repeat</keyword>
<sequence length="825" mass="93889">MPRLSGWEVISWKKLKRLRGQVNWNNEDRRFYFFSRLQVLIEKWSGRLPDLGKTLRREEIDWILTHCTKLAGTNCQSDKTEGKAVIDFVISTGYQDQPAVHHSTSLHRPTALHRTLKNWHGQPALVRDLFRIYSRFDVNYHDDEGLTHFHVACAHALDDIVKKFLELGQVDPNCLVSEISDPPLHLSLSYGHKRIVDLLLRNGADPNLANAEGLTPLHLIVKSCSDNDELIGLFFKIVDEIQRTVQINAQDKLGQTALHYALLGRDKTVVELLLRNGADPNLANVEGLTPLHLIVKSWSDNDELIGLFFKIVDEIQRTVQINAQDKLGHTALHCALLRRDKTVVELLLRNGADPNLATKEGSTPLHIIAKSCSDNDELAKTLFELSDEKYHPVPVNAQDMSGETPLLLAMKNKNRMLVELLLKNGADPNLSNKKGFAPLHIACKNDREHEFEDMVVRDKLGWTPVPLRNVTFVIMLNEYREMQRDKLQPLLHTICNGDRDNVDLAKMLFELSSKKYRPVQVNAQDKKGNTPLHAALAHGCKNMFELLLRNGADPNLANAVQVTPLRICLGNDDLLKIFLEINDDALQAVQVDALDKEGRTPLQWAVTSLKPGIVDLLLNHGADLSNFVFPNTGDFYKYVKILDMSVKPTIESKLKVTSGILGVIESLEKRGHELDLSDVLSIMMFLICSGLFEMKVKFDESWLEDENFASESKKLMIIPSMSLYDFVRQSTKKADGRLTYANYFRFLQKHYNQKERFLPEGSIIQTCAVYLCEQLVRRFLRSWALDCFMELIHHRLPILCCEMIIDNLMNKDLRIICLAAKRLSP</sequence>
<evidence type="ECO:0000256" key="2">
    <source>
        <dbReference type="ARBA" id="ARBA00023043"/>
    </source>
</evidence>
<keyword evidence="1" id="KW-0677">Repeat</keyword>
<dbReference type="SUPFAM" id="SSF48403">
    <property type="entry name" value="Ankyrin repeat"/>
    <property type="match status" value="2"/>
</dbReference>
<dbReference type="PANTHER" id="PTHR24198:SF165">
    <property type="entry name" value="ANKYRIN REPEAT-CONTAINING PROTEIN-RELATED"/>
    <property type="match status" value="1"/>
</dbReference>
<accession>A0A6H5IPB7</accession>
<dbReference type="SMART" id="SM00248">
    <property type="entry name" value="ANK"/>
    <property type="match status" value="13"/>
</dbReference>
<dbReference type="Proteomes" id="UP000479190">
    <property type="component" value="Unassembled WGS sequence"/>
</dbReference>
<dbReference type="OrthoDB" id="6593077at2759"/>
<proteinExistence type="predicted"/>
<dbReference type="InterPro" id="IPR002110">
    <property type="entry name" value="Ankyrin_rpt"/>
</dbReference>
<feature type="repeat" description="ANK" evidence="3">
    <location>
        <begin position="327"/>
        <end position="359"/>
    </location>
</feature>
<evidence type="ECO:0000256" key="3">
    <source>
        <dbReference type="PROSITE-ProRule" id="PRU00023"/>
    </source>
</evidence>
<reference evidence="4 5" key="1">
    <citation type="submission" date="2020-02" db="EMBL/GenBank/DDBJ databases">
        <authorList>
            <person name="Ferguson B K."/>
        </authorList>
    </citation>
    <scope>NUCLEOTIDE SEQUENCE [LARGE SCALE GENOMIC DNA]</scope>
</reference>
<gene>
    <name evidence="4" type="ORF">TBRA_LOCUS10364</name>
</gene>
<evidence type="ECO:0000313" key="5">
    <source>
        <dbReference type="Proteomes" id="UP000479190"/>
    </source>
</evidence>
<feature type="repeat" description="ANK" evidence="3">
    <location>
        <begin position="253"/>
        <end position="285"/>
    </location>
</feature>
<dbReference type="Pfam" id="PF12796">
    <property type="entry name" value="Ank_2"/>
    <property type="match status" value="3"/>
</dbReference>
<dbReference type="InterPro" id="IPR036770">
    <property type="entry name" value="Ankyrin_rpt-contain_sf"/>
</dbReference>
<dbReference type="Pfam" id="PF00023">
    <property type="entry name" value="Ank"/>
    <property type="match status" value="2"/>
</dbReference>
<feature type="repeat" description="ANK" evidence="3">
    <location>
        <begin position="401"/>
        <end position="433"/>
    </location>
</feature>
<dbReference type="Pfam" id="PF13857">
    <property type="entry name" value="Ank_5"/>
    <property type="match status" value="1"/>
</dbReference>
<dbReference type="PANTHER" id="PTHR24198">
    <property type="entry name" value="ANKYRIN REPEAT AND PROTEIN KINASE DOMAIN-CONTAINING PROTEIN"/>
    <property type="match status" value="1"/>
</dbReference>
<organism evidence="4 5">
    <name type="scientific">Trichogramma brassicae</name>
    <dbReference type="NCBI Taxonomy" id="86971"/>
    <lineage>
        <taxon>Eukaryota</taxon>
        <taxon>Metazoa</taxon>
        <taxon>Ecdysozoa</taxon>
        <taxon>Arthropoda</taxon>
        <taxon>Hexapoda</taxon>
        <taxon>Insecta</taxon>
        <taxon>Pterygota</taxon>
        <taxon>Neoptera</taxon>
        <taxon>Endopterygota</taxon>
        <taxon>Hymenoptera</taxon>
        <taxon>Apocrita</taxon>
        <taxon>Proctotrupomorpha</taxon>
        <taxon>Chalcidoidea</taxon>
        <taxon>Trichogrammatidae</taxon>
        <taxon>Trichogramma</taxon>
    </lineage>
</organism>
<feature type="repeat" description="ANK" evidence="3">
    <location>
        <begin position="179"/>
        <end position="211"/>
    </location>
</feature>
<dbReference type="Gene3D" id="1.25.40.20">
    <property type="entry name" value="Ankyrin repeat-containing domain"/>
    <property type="match status" value="5"/>
</dbReference>
<name>A0A6H5IPB7_9HYME</name>
<dbReference type="AlphaFoldDB" id="A0A6H5IPB7"/>
<dbReference type="PROSITE" id="PS50297">
    <property type="entry name" value="ANK_REP_REGION"/>
    <property type="match status" value="6"/>
</dbReference>
<keyword evidence="5" id="KW-1185">Reference proteome</keyword>
<evidence type="ECO:0000313" key="4">
    <source>
        <dbReference type="EMBL" id="CAB0038587.1"/>
    </source>
</evidence>
<protein>
    <submittedName>
        <fullName evidence="4">Uncharacterized protein</fullName>
    </submittedName>
</protein>
<feature type="repeat" description="ANK" evidence="3">
    <location>
        <begin position="597"/>
        <end position="625"/>
    </location>
</feature>
<dbReference type="EMBL" id="CADCXV010000917">
    <property type="protein sequence ID" value="CAB0038587.1"/>
    <property type="molecule type" value="Genomic_DNA"/>
</dbReference>
<dbReference type="PROSITE" id="PS50088">
    <property type="entry name" value="ANK_REPEAT"/>
    <property type="match status" value="6"/>
</dbReference>